<name>A0AAD6Y6J3_9AGAR</name>
<keyword evidence="3" id="KW-1185">Reference proteome</keyword>
<comment type="caution">
    <text evidence="2">The sequence shown here is derived from an EMBL/GenBank/DDBJ whole genome shotgun (WGS) entry which is preliminary data.</text>
</comment>
<dbReference type="EMBL" id="JARJCW010000083">
    <property type="protein sequence ID" value="KAJ7196553.1"/>
    <property type="molecule type" value="Genomic_DNA"/>
</dbReference>
<dbReference type="InterPro" id="IPR000073">
    <property type="entry name" value="AB_hydrolase_1"/>
</dbReference>
<dbReference type="Proteomes" id="UP001219525">
    <property type="component" value="Unassembled WGS sequence"/>
</dbReference>
<keyword evidence="2" id="KW-0378">Hydrolase</keyword>
<gene>
    <name evidence="2" type="ORF">GGX14DRAFT_672900</name>
</gene>
<sequence>MEQYIILFYLIHTRWSSWRRVIGPLADAGYHAVAPDQRGYGRTASAHAKRAIEYEDDLAPFRMTNLVKDMVALVYALGYRSAAAVVGHDFGSTVAAYCALIRPDVFRSVVMMSGPFTGPPKLAAAPTRALDLGEVAEALAALRPPRKHYRLYYSTRDANAHMMHPPDGLHAFLRRYFHVKSADWAHNAPRELARDDAAALGALPHYYVMPLGATMPEAVQGCGPSAAEIARNAWLPEAELGVYAAEFARTGFQGGLNAYRVRTSAALSADCALFDGMRVEVPALFVAGRRDWGAYQFPGAVDVARDLARAIPVVDVGKRDDGVGPVEGEGVAVVLVTALEVFVEI</sequence>
<evidence type="ECO:0000313" key="2">
    <source>
        <dbReference type="EMBL" id="KAJ7196553.1"/>
    </source>
</evidence>
<evidence type="ECO:0000313" key="3">
    <source>
        <dbReference type="Proteomes" id="UP001219525"/>
    </source>
</evidence>
<dbReference type="SUPFAM" id="SSF53474">
    <property type="entry name" value="alpha/beta-Hydrolases"/>
    <property type="match status" value="1"/>
</dbReference>
<dbReference type="Pfam" id="PF00561">
    <property type="entry name" value="Abhydrolase_1"/>
    <property type="match status" value="1"/>
</dbReference>
<dbReference type="AlphaFoldDB" id="A0AAD6Y6J3"/>
<accession>A0AAD6Y6J3</accession>
<feature type="domain" description="AB hydrolase-1" evidence="1">
    <location>
        <begin position="16"/>
        <end position="119"/>
    </location>
</feature>
<dbReference type="GO" id="GO:0016787">
    <property type="term" value="F:hydrolase activity"/>
    <property type="evidence" value="ECO:0007669"/>
    <property type="project" value="UniProtKB-KW"/>
</dbReference>
<evidence type="ECO:0000259" key="1">
    <source>
        <dbReference type="Pfam" id="PF00561"/>
    </source>
</evidence>
<reference evidence="2" key="1">
    <citation type="submission" date="2023-03" db="EMBL/GenBank/DDBJ databases">
        <title>Massive genome expansion in bonnet fungi (Mycena s.s.) driven by repeated elements and novel gene families across ecological guilds.</title>
        <authorList>
            <consortium name="Lawrence Berkeley National Laboratory"/>
            <person name="Harder C.B."/>
            <person name="Miyauchi S."/>
            <person name="Viragh M."/>
            <person name="Kuo A."/>
            <person name="Thoen E."/>
            <person name="Andreopoulos B."/>
            <person name="Lu D."/>
            <person name="Skrede I."/>
            <person name="Drula E."/>
            <person name="Henrissat B."/>
            <person name="Morin E."/>
            <person name="Kohler A."/>
            <person name="Barry K."/>
            <person name="LaButti K."/>
            <person name="Morin E."/>
            <person name="Salamov A."/>
            <person name="Lipzen A."/>
            <person name="Mereny Z."/>
            <person name="Hegedus B."/>
            <person name="Baldrian P."/>
            <person name="Stursova M."/>
            <person name="Weitz H."/>
            <person name="Taylor A."/>
            <person name="Grigoriev I.V."/>
            <person name="Nagy L.G."/>
            <person name="Martin F."/>
            <person name="Kauserud H."/>
        </authorList>
    </citation>
    <scope>NUCLEOTIDE SEQUENCE</scope>
    <source>
        <strain evidence="2">9144</strain>
    </source>
</reference>
<protein>
    <submittedName>
        <fullName evidence="2">Epoxide hydrolase</fullName>
    </submittedName>
</protein>
<dbReference type="PANTHER" id="PTHR43329">
    <property type="entry name" value="EPOXIDE HYDROLASE"/>
    <property type="match status" value="1"/>
</dbReference>
<proteinExistence type="predicted"/>
<dbReference type="Gene3D" id="3.40.50.1820">
    <property type="entry name" value="alpha/beta hydrolase"/>
    <property type="match status" value="1"/>
</dbReference>
<organism evidence="2 3">
    <name type="scientific">Mycena pura</name>
    <dbReference type="NCBI Taxonomy" id="153505"/>
    <lineage>
        <taxon>Eukaryota</taxon>
        <taxon>Fungi</taxon>
        <taxon>Dikarya</taxon>
        <taxon>Basidiomycota</taxon>
        <taxon>Agaricomycotina</taxon>
        <taxon>Agaricomycetes</taxon>
        <taxon>Agaricomycetidae</taxon>
        <taxon>Agaricales</taxon>
        <taxon>Marasmiineae</taxon>
        <taxon>Mycenaceae</taxon>
        <taxon>Mycena</taxon>
    </lineage>
</organism>
<dbReference type="InterPro" id="IPR029058">
    <property type="entry name" value="AB_hydrolase_fold"/>
</dbReference>